<dbReference type="AlphaFoldDB" id="A0A835CHQ8"/>
<dbReference type="OrthoDB" id="18884at2759"/>
<keyword evidence="4" id="KW-0175">Coiled coil</keyword>
<dbReference type="InterPro" id="IPR054711">
    <property type="entry name" value="eIF3a_PCI_TPR-like"/>
</dbReference>
<dbReference type="EMBL" id="JAAIUW010000002">
    <property type="protein sequence ID" value="KAF7842729.1"/>
    <property type="molecule type" value="Genomic_DNA"/>
</dbReference>
<proteinExistence type="predicted"/>
<keyword evidence="2 6" id="KW-0396">Initiation factor</keyword>
<reference evidence="6" key="1">
    <citation type="submission" date="2020-09" db="EMBL/GenBank/DDBJ databases">
        <title>Genome-Enabled Discovery of Anthraquinone Biosynthesis in Senna tora.</title>
        <authorList>
            <person name="Kang S.-H."/>
            <person name="Pandey R.P."/>
            <person name="Lee C.-M."/>
            <person name="Sim J.-S."/>
            <person name="Jeong J.-T."/>
            <person name="Choi B.-S."/>
            <person name="Jung M."/>
            <person name="Ginzburg D."/>
            <person name="Zhao K."/>
            <person name="Won S.Y."/>
            <person name="Oh T.-J."/>
            <person name="Yu Y."/>
            <person name="Kim N.-H."/>
            <person name="Lee O.R."/>
            <person name="Lee T.-H."/>
            <person name="Bashyal P."/>
            <person name="Kim T.-S."/>
            <person name="Lee W.-H."/>
            <person name="Kawkins C."/>
            <person name="Kim C.-K."/>
            <person name="Kim J.S."/>
            <person name="Ahn B.O."/>
            <person name="Rhee S.Y."/>
            <person name="Sohng J.K."/>
        </authorList>
    </citation>
    <scope>NUCLEOTIDE SEQUENCE</scope>
    <source>
        <tissue evidence="6">Leaf</tissue>
    </source>
</reference>
<organism evidence="6 7">
    <name type="scientific">Senna tora</name>
    <dbReference type="NCBI Taxonomy" id="362788"/>
    <lineage>
        <taxon>Eukaryota</taxon>
        <taxon>Viridiplantae</taxon>
        <taxon>Streptophyta</taxon>
        <taxon>Embryophyta</taxon>
        <taxon>Tracheophyta</taxon>
        <taxon>Spermatophyta</taxon>
        <taxon>Magnoliopsida</taxon>
        <taxon>eudicotyledons</taxon>
        <taxon>Gunneridae</taxon>
        <taxon>Pentapetalae</taxon>
        <taxon>rosids</taxon>
        <taxon>fabids</taxon>
        <taxon>Fabales</taxon>
        <taxon>Fabaceae</taxon>
        <taxon>Caesalpinioideae</taxon>
        <taxon>Cassia clade</taxon>
        <taxon>Senna</taxon>
    </lineage>
</organism>
<dbReference type="PANTHER" id="PTHR14005">
    <property type="entry name" value="EUKARYOTIC TRANSLATION INITIATION FACTOR 3, THETA SUBUNIT"/>
    <property type="match status" value="1"/>
</dbReference>
<dbReference type="Proteomes" id="UP000634136">
    <property type="component" value="Unassembled WGS sequence"/>
</dbReference>
<comment type="caution">
    <text evidence="6">The sequence shown here is derived from an EMBL/GenBank/DDBJ whole genome shotgun (WGS) entry which is preliminary data.</text>
</comment>
<sequence>MSKGGFPKDGVIQYYIICQQVNVNSLEEVIKHFMHLSTEKAEQARSEAQALEEALGAESNQLWDPLAATPMRCELNSEAEFAYGVGTRWLKIVTGITVAALESRMEMFGIIIGGGTIKIFFQIVCGNGKALSTIECHCLLYANMDAICNQRQAPSCILPPTRPLQFLVHLGSIHVLGIVKAIR</sequence>
<evidence type="ECO:0000313" key="6">
    <source>
        <dbReference type="EMBL" id="KAF7842729.1"/>
    </source>
</evidence>
<dbReference type="GO" id="GO:0001732">
    <property type="term" value="P:formation of cytoplasmic translation initiation complex"/>
    <property type="evidence" value="ECO:0007669"/>
    <property type="project" value="TreeGrafter"/>
</dbReference>
<keyword evidence="7" id="KW-1185">Reference proteome</keyword>
<dbReference type="GO" id="GO:0002188">
    <property type="term" value="P:translation reinitiation"/>
    <property type="evidence" value="ECO:0007669"/>
    <property type="project" value="TreeGrafter"/>
</dbReference>
<dbReference type="InterPro" id="IPR027512">
    <property type="entry name" value="EIF3A"/>
</dbReference>
<evidence type="ECO:0000256" key="4">
    <source>
        <dbReference type="SAM" id="Coils"/>
    </source>
</evidence>
<evidence type="ECO:0000259" key="5">
    <source>
        <dbReference type="Pfam" id="PF22591"/>
    </source>
</evidence>
<dbReference type="GO" id="GO:0071541">
    <property type="term" value="C:eukaryotic translation initiation factor 3 complex, eIF3m"/>
    <property type="evidence" value="ECO:0007669"/>
    <property type="project" value="TreeGrafter"/>
</dbReference>
<name>A0A835CHQ8_9FABA</name>
<dbReference type="GO" id="GO:0003743">
    <property type="term" value="F:translation initiation factor activity"/>
    <property type="evidence" value="ECO:0007669"/>
    <property type="project" value="UniProtKB-KW"/>
</dbReference>
<gene>
    <name evidence="6" type="ORF">G2W53_005027</name>
</gene>
<evidence type="ECO:0000256" key="2">
    <source>
        <dbReference type="ARBA" id="ARBA00022540"/>
    </source>
</evidence>
<keyword evidence="1" id="KW-0963">Cytoplasm</keyword>
<dbReference type="GO" id="GO:0003729">
    <property type="term" value="F:mRNA binding"/>
    <property type="evidence" value="ECO:0007669"/>
    <property type="project" value="TreeGrafter"/>
</dbReference>
<dbReference type="PANTHER" id="PTHR14005:SF0">
    <property type="entry name" value="EUKARYOTIC TRANSLATION INITIATION FACTOR 3 SUBUNIT A"/>
    <property type="match status" value="1"/>
</dbReference>
<evidence type="ECO:0000256" key="3">
    <source>
        <dbReference type="ARBA" id="ARBA00022917"/>
    </source>
</evidence>
<feature type="coiled-coil region" evidence="4">
    <location>
        <begin position="34"/>
        <end position="61"/>
    </location>
</feature>
<evidence type="ECO:0000256" key="1">
    <source>
        <dbReference type="ARBA" id="ARBA00022490"/>
    </source>
</evidence>
<dbReference type="Pfam" id="PF22591">
    <property type="entry name" value="eIF3a_PCI_TPR-like"/>
    <property type="match status" value="1"/>
</dbReference>
<keyword evidence="3" id="KW-0648">Protein biosynthesis</keyword>
<evidence type="ECO:0000313" key="7">
    <source>
        <dbReference type="Proteomes" id="UP000634136"/>
    </source>
</evidence>
<dbReference type="GO" id="GO:0071540">
    <property type="term" value="C:eukaryotic translation initiation factor 3 complex, eIF3e"/>
    <property type="evidence" value="ECO:0007669"/>
    <property type="project" value="TreeGrafter"/>
</dbReference>
<accession>A0A835CHQ8</accession>
<feature type="domain" description="eIF3a PCI" evidence="5">
    <location>
        <begin position="2"/>
        <end position="58"/>
    </location>
</feature>
<protein>
    <submittedName>
        <fullName evidence="6">Eukaryotic translation initiation factor 3 subunit A-like</fullName>
    </submittedName>
</protein>
<dbReference type="GO" id="GO:0043614">
    <property type="term" value="C:multi-eIF complex"/>
    <property type="evidence" value="ECO:0007669"/>
    <property type="project" value="TreeGrafter"/>
</dbReference>